<feature type="region of interest" description="Disordered" evidence="1">
    <location>
        <begin position="838"/>
        <end position="861"/>
    </location>
</feature>
<proteinExistence type="predicted"/>
<feature type="region of interest" description="Disordered" evidence="1">
    <location>
        <begin position="458"/>
        <end position="481"/>
    </location>
</feature>
<dbReference type="AlphaFoldDB" id="A0A835W537"/>
<feature type="compositionally biased region" description="Pro residues" evidence="1">
    <location>
        <begin position="850"/>
        <end position="859"/>
    </location>
</feature>
<keyword evidence="3" id="KW-1185">Reference proteome</keyword>
<gene>
    <name evidence="2" type="ORF">HYH02_011034</name>
</gene>
<feature type="compositionally biased region" description="Low complexity" evidence="1">
    <location>
        <begin position="520"/>
        <end position="547"/>
    </location>
</feature>
<feature type="region of interest" description="Disordered" evidence="1">
    <location>
        <begin position="99"/>
        <end position="129"/>
    </location>
</feature>
<feature type="region of interest" description="Disordered" evidence="1">
    <location>
        <begin position="512"/>
        <end position="553"/>
    </location>
</feature>
<protein>
    <submittedName>
        <fullName evidence="2">Uncharacterized protein</fullName>
    </submittedName>
</protein>
<comment type="caution">
    <text evidence="2">The sequence shown here is derived from an EMBL/GenBank/DDBJ whole genome shotgun (WGS) entry which is preliminary data.</text>
</comment>
<evidence type="ECO:0000256" key="1">
    <source>
        <dbReference type="SAM" id="MobiDB-lite"/>
    </source>
</evidence>
<feature type="region of interest" description="Disordered" evidence="1">
    <location>
        <begin position="233"/>
        <end position="366"/>
    </location>
</feature>
<reference evidence="2" key="1">
    <citation type="journal article" date="2020" name="bioRxiv">
        <title>Comparative genomics of Chlamydomonas.</title>
        <authorList>
            <person name="Craig R.J."/>
            <person name="Hasan A.R."/>
            <person name="Ness R.W."/>
            <person name="Keightley P.D."/>
        </authorList>
    </citation>
    <scope>NUCLEOTIDE SEQUENCE</scope>
    <source>
        <strain evidence="2">CCAP 11/173</strain>
    </source>
</reference>
<accession>A0A835W537</accession>
<evidence type="ECO:0000313" key="3">
    <source>
        <dbReference type="Proteomes" id="UP000613740"/>
    </source>
</evidence>
<evidence type="ECO:0000313" key="2">
    <source>
        <dbReference type="EMBL" id="KAG2437653.1"/>
    </source>
</evidence>
<dbReference type="OrthoDB" id="540243at2759"/>
<dbReference type="EMBL" id="JAEHOD010000045">
    <property type="protein sequence ID" value="KAG2437653.1"/>
    <property type="molecule type" value="Genomic_DNA"/>
</dbReference>
<feature type="compositionally biased region" description="Low complexity" evidence="1">
    <location>
        <begin position="1"/>
        <end position="10"/>
    </location>
</feature>
<dbReference type="Proteomes" id="UP000613740">
    <property type="component" value="Unassembled WGS sequence"/>
</dbReference>
<organism evidence="2 3">
    <name type="scientific">Chlamydomonas schloesseri</name>
    <dbReference type="NCBI Taxonomy" id="2026947"/>
    <lineage>
        <taxon>Eukaryota</taxon>
        <taxon>Viridiplantae</taxon>
        <taxon>Chlorophyta</taxon>
        <taxon>core chlorophytes</taxon>
        <taxon>Chlorophyceae</taxon>
        <taxon>CS clade</taxon>
        <taxon>Chlamydomonadales</taxon>
        <taxon>Chlamydomonadaceae</taxon>
        <taxon>Chlamydomonas</taxon>
    </lineage>
</organism>
<name>A0A835W537_9CHLO</name>
<feature type="region of interest" description="Disordered" evidence="1">
    <location>
        <begin position="1"/>
        <end position="39"/>
    </location>
</feature>
<feature type="compositionally biased region" description="Low complexity" evidence="1">
    <location>
        <begin position="342"/>
        <end position="358"/>
    </location>
</feature>
<sequence>MWSAVSASARGGSGRQDRYRPSDLVIPGAGTSEERAVSPTRARLQGRINALMAQRYLEAAASGGTVLGAPAGGQKMMSNLSGMELVQVALKQVEHGEKGLADPWGRQVDSAGRPGSHGSQAAVDEVDLETEEEREARLEVERRQARLVRALTTLLVTGRERNPMPYMTLSVTDGLSQLPSAATSRMPSRNASIAWSRAASSRLQSAHAMVRSRRQSHAPEEDPGHLRLVSVTSSTHPVSLGDQVLGATSPHASDAGCPAPKTLQPSTLPNKPERHVRMRLGVGEPGHAASPSQRNSHVGDEGKKSAPHSPGRQPLAGDSQPALPHPPRRPKDAVGASSQPAATTQPQQSGPGQPRAPSVAGSEGARAPLPADLATVMRYHGDMLSRGTALTGIGAWEPPDPDVEESLEEAARVAEEGGLDFEELLEFVAHLDSVNQEFKLVDAARDRSRRVEAMLASAPGAAGGRGDSPRRGMAASGELPGAGVNTTVMHLLTKRRDGRVSNVTQLLNSYSAMAPSQATSSDSQPLQQQQPAQPSGLPSLPAGSPQLGAGGGAGGGVDLEALLGAISEALSTDLADMANQATRFDETFRLRTEQYLSALCRLNPAAFEETSAAQAEADYRSSVERAKLRLRQLHGEVEGDMLTSAGKPKNQYEKAVAMLQSNRPYFLPPMFTKERAQRAPVSPSAGEKAAPRPAWDVHASIFRERKKCDARDVVDTPSVLAKQFDLDWSRVVSKMLFMKLVAREDQGVRGKGGRLALEQELAEVRQELLAAFPLIRSAFVYFSISPTVDTYVAACERAAAVAIADGRSPEAAAAEVAEAAATATAVIMAGGAARSASPSRHELLRSDSSSPPPPPPPPVSESIATARAAVASLAAAKPAVPSAGYAFFEMDESHWLAFCCAVGVTSSNQAGVRVQDLRSLFWTVNKEEEKNLTLESVANSDYAYTRFEFMEALVRTAFARYIHGGMVTDGSDATKMLMQHLRGVLPPLALVDPNTFRREKLYTADMERAIVHNLELLTAAFKLFKARDKAKYMDISHWMSFVESNNLLAPHMGLTVTEARLVFAWSQTVVVDELKLRRRAVSLQLWDFIEAVARLADRIALPVTEEMDKWMLYNLNIGRNTPLPPGHTRVWTYCTALSRGKGPGLVRRASSSDLLAAATRPLAVKFRAFLDYLAGHMADQWGGSNTHETAQNMLRTASLLSGGVELA</sequence>